<dbReference type="EMBL" id="KN822040">
    <property type="protein sequence ID" value="KIM62744.1"/>
    <property type="molecule type" value="Genomic_DNA"/>
</dbReference>
<gene>
    <name evidence="2" type="ORF">SCLCIDRAFT_791352</name>
</gene>
<dbReference type="HOGENOM" id="CLU_2575265_0_0_1"/>
<evidence type="ECO:0000313" key="2">
    <source>
        <dbReference type="EMBL" id="KIM62744.1"/>
    </source>
</evidence>
<evidence type="ECO:0000256" key="1">
    <source>
        <dbReference type="SAM" id="MobiDB-lite"/>
    </source>
</evidence>
<dbReference type="Proteomes" id="UP000053989">
    <property type="component" value="Unassembled WGS sequence"/>
</dbReference>
<feature type="compositionally biased region" description="Basic residues" evidence="1">
    <location>
        <begin position="52"/>
        <end position="67"/>
    </location>
</feature>
<reference evidence="2 3" key="1">
    <citation type="submission" date="2014-04" db="EMBL/GenBank/DDBJ databases">
        <authorList>
            <consortium name="DOE Joint Genome Institute"/>
            <person name="Kuo A."/>
            <person name="Kohler A."/>
            <person name="Nagy L.G."/>
            <person name="Floudas D."/>
            <person name="Copeland A."/>
            <person name="Barry K.W."/>
            <person name="Cichocki N."/>
            <person name="Veneault-Fourrey C."/>
            <person name="LaButti K."/>
            <person name="Lindquist E.A."/>
            <person name="Lipzen A."/>
            <person name="Lundell T."/>
            <person name="Morin E."/>
            <person name="Murat C."/>
            <person name="Sun H."/>
            <person name="Tunlid A."/>
            <person name="Henrissat B."/>
            <person name="Grigoriev I.V."/>
            <person name="Hibbett D.S."/>
            <person name="Martin F."/>
            <person name="Nordberg H.P."/>
            <person name="Cantor M.N."/>
            <person name="Hua S.X."/>
        </authorList>
    </citation>
    <scope>NUCLEOTIDE SEQUENCE [LARGE SCALE GENOMIC DNA]</scope>
    <source>
        <strain evidence="2 3">Foug A</strain>
    </source>
</reference>
<feature type="region of interest" description="Disordered" evidence="1">
    <location>
        <begin position="48"/>
        <end position="81"/>
    </location>
</feature>
<name>A0A0C3E2M7_9AGAM</name>
<accession>A0A0C3E2M7</accession>
<protein>
    <submittedName>
        <fullName evidence="2">Uncharacterized protein</fullName>
    </submittedName>
</protein>
<reference evidence="3" key="2">
    <citation type="submission" date="2015-01" db="EMBL/GenBank/DDBJ databases">
        <title>Evolutionary Origins and Diversification of the Mycorrhizal Mutualists.</title>
        <authorList>
            <consortium name="DOE Joint Genome Institute"/>
            <consortium name="Mycorrhizal Genomics Consortium"/>
            <person name="Kohler A."/>
            <person name="Kuo A."/>
            <person name="Nagy L.G."/>
            <person name="Floudas D."/>
            <person name="Copeland A."/>
            <person name="Barry K.W."/>
            <person name="Cichocki N."/>
            <person name="Veneault-Fourrey C."/>
            <person name="LaButti K."/>
            <person name="Lindquist E.A."/>
            <person name="Lipzen A."/>
            <person name="Lundell T."/>
            <person name="Morin E."/>
            <person name="Murat C."/>
            <person name="Riley R."/>
            <person name="Ohm R."/>
            <person name="Sun H."/>
            <person name="Tunlid A."/>
            <person name="Henrissat B."/>
            <person name="Grigoriev I.V."/>
            <person name="Hibbett D.S."/>
            <person name="Martin F."/>
        </authorList>
    </citation>
    <scope>NUCLEOTIDE SEQUENCE [LARGE SCALE GENOMIC DNA]</scope>
    <source>
        <strain evidence="3">Foug A</strain>
    </source>
</reference>
<sequence length="81" mass="8878">MRIPSPACCQSTEVTCGSFSLLQNSNMKHAVCMNRQLIHDCRLSRNTATSNKVKHAPRPPKNGHHHAVSGGTQRPLALSNF</sequence>
<dbReference type="InParanoid" id="A0A0C3E2M7"/>
<proteinExistence type="predicted"/>
<dbReference type="AlphaFoldDB" id="A0A0C3E2M7"/>
<evidence type="ECO:0000313" key="3">
    <source>
        <dbReference type="Proteomes" id="UP000053989"/>
    </source>
</evidence>
<keyword evidence="3" id="KW-1185">Reference proteome</keyword>
<organism evidence="2 3">
    <name type="scientific">Scleroderma citrinum Foug A</name>
    <dbReference type="NCBI Taxonomy" id="1036808"/>
    <lineage>
        <taxon>Eukaryota</taxon>
        <taxon>Fungi</taxon>
        <taxon>Dikarya</taxon>
        <taxon>Basidiomycota</taxon>
        <taxon>Agaricomycotina</taxon>
        <taxon>Agaricomycetes</taxon>
        <taxon>Agaricomycetidae</taxon>
        <taxon>Boletales</taxon>
        <taxon>Sclerodermatineae</taxon>
        <taxon>Sclerodermataceae</taxon>
        <taxon>Scleroderma</taxon>
    </lineage>
</organism>